<evidence type="ECO:0000313" key="7">
    <source>
        <dbReference type="EMBL" id="AKN79947.1"/>
    </source>
</evidence>
<dbReference type="AlphaFoldDB" id="A0A0H4CTA3"/>
<dbReference type="GO" id="GO:0005741">
    <property type="term" value="C:mitochondrial outer membrane"/>
    <property type="evidence" value="ECO:0007669"/>
    <property type="project" value="UniProtKB-SubCell"/>
</dbReference>
<keyword evidence="4" id="KW-0812">Transmembrane</keyword>
<dbReference type="PANTHER" id="PTHR12815:SF18">
    <property type="entry name" value="SORTING AND ASSEMBLY MACHINERY COMPONENT 50 HOMOLOG"/>
    <property type="match status" value="1"/>
</dbReference>
<proteinExistence type="evidence at transcript level"/>
<reference evidence="7" key="1">
    <citation type="submission" date="2015-01" db="EMBL/GenBank/DDBJ databases">
        <title>Protein import complexes in the mitochondrial outer membrane of Amoebozoa representatives.</title>
        <authorList>
            <person name="Buczek D."/>
            <person name="Wojtkowska M."/>
            <person name="Suzuki Y."/>
            <person name="Sonobe S."/>
            <person name="Nishigami Y."/>
            <person name="Kmita H."/>
            <person name="Makalowski W."/>
        </authorList>
    </citation>
    <scope>NUCLEOTIDE SEQUENCE</scope>
</reference>
<dbReference type="Gene3D" id="2.40.160.50">
    <property type="entry name" value="membrane protein fhac: a member of the omp85/tpsb transporter family"/>
    <property type="match status" value="1"/>
</dbReference>
<comment type="subcellular location">
    <subcellularLocation>
        <location evidence="1">Mitochondrion outer membrane</location>
        <topology evidence="1">Multi-pass membrane protein</topology>
    </subcellularLocation>
</comment>
<dbReference type="EMBL" id="KP702241">
    <property type="protein sequence ID" value="AKN79947.1"/>
    <property type="molecule type" value="mRNA"/>
</dbReference>
<evidence type="ECO:0000256" key="4">
    <source>
        <dbReference type="ARBA" id="ARBA00022692"/>
    </source>
</evidence>
<evidence type="ECO:0000259" key="6">
    <source>
        <dbReference type="Pfam" id="PF01103"/>
    </source>
</evidence>
<accession>A0A0H4CTA3</accession>
<evidence type="ECO:0000256" key="1">
    <source>
        <dbReference type="ARBA" id="ARBA00004374"/>
    </source>
</evidence>
<dbReference type="InterPro" id="IPR039910">
    <property type="entry name" value="D15-like"/>
</dbReference>
<dbReference type="InterPro" id="IPR000184">
    <property type="entry name" value="Bac_surfAg_D15"/>
</dbReference>
<dbReference type="Pfam" id="PF01103">
    <property type="entry name" value="Omp85"/>
    <property type="match status" value="1"/>
</dbReference>
<dbReference type="VEuPathDB" id="AmoebaDB:ACA1_234170"/>
<name>A0A0H4CTA3_ACACA</name>
<feature type="domain" description="Bacterial surface antigen (D15)" evidence="6">
    <location>
        <begin position="130"/>
        <end position="445"/>
    </location>
</feature>
<evidence type="ECO:0000256" key="5">
    <source>
        <dbReference type="ARBA" id="ARBA00023136"/>
    </source>
</evidence>
<keyword evidence="3" id="KW-1134">Transmembrane beta strand</keyword>
<comment type="similarity">
    <text evidence="2">Belongs to the SAM50/omp85 family.</text>
</comment>
<dbReference type="PANTHER" id="PTHR12815">
    <property type="entry name" value="SORTING AND ASSEMBLY MACHINERY SAMM50 PROTEIN FAMILY MEMBER"/>
    <property type="match status" value="1"/>
</dbReference>
<protein>
    <submittedName>
        <fullName evidence="7">Sorting assembly machinery 50 kDa subunit</fullName>
    </submittedName>
</protein>
<evidence type="ECO:0000256" key="2">
    <source>
        <dbReference type="ARBA" id="ARBA00010913"/>
    </source>
</evidence>
<sequence length="446" mass="48128">MSYTDEDEPIDLGVRGEDAWRVRRVWVKGNRRTRPDVVAACVKPVLKARTFDEVLARVAEAAGELKGLGIFKSVNLVLDDLPDDVAAADPSACDLRVELVEHKLTRIEVKTSTTVGENEPDVQATVGLCNAFGRAETVSVSAQVGASNWREHWSSAFSLAFKRPVLGQGPGPRHIEADATRASHRLPWCALTQTTHGLALRYSLPSHQVSYEASARHVIPESSAPLALRSHAGHSLKSAVKYVYAHDTRDDPLTPTTGHAFTSSTELAGLGGDVRFVKQEMAAQLNLPLGKTRCSFNVLAKAGYLHALDSGSRIVDRFFLGGPGSIRGFQYNAVGPSHQQRALGGGAYWAGSLHLSFPLPLRDVPDFVSGHLFANAGNLRQPTPGRSVAANVQDLFSADDVRAAVGAGLVLRTMFGRVELNLSHPIRKAATDLVQPFQVGLSVRFL</sequence>
<evidence type="ECO:0000256" key="3">
    <source>
        <dbReference type="ARBA" id="ARBA00022452"/>
    </source>
</evidence>
<keyword evidence="5" id="KW-0472">Membrane</keyword>
<organism evidence="7">
    <name type="scientific">Acanthamoeba castellanii</name>
    <name type="common">Amoeba</name>
    <dbReference type="NCBI Taxonomy" id="5755"/>
    <lineage>
        <taxon>Eukaryota</taxon>
        <taxon>Amoebozoa</taxon>
        <taxon>Discosea</taxon>
        <taxon>Longamoebia</taxon>
        <taxon>Centramoebida</taxon>
        <taxon>Acanthamoebidae</taxon>
        <taxon>Acanthamoeba</taxon>
    </lineage>
</organism>